<dbReference type="GO" id="GO:0005765">
    <property type="term" value="C:lysosomal membrane"/>
    <property type="evidence" value="ECO:0007669"/>
    <property type="project" value="UniProtKB-SubCell"/>
</dbReference>
<evidence type="ECO:0000256" key="5">
    <source>
        <dbReference type="ARBA" id="ARBA00022723"/>
    </source>
</evidence>
<keyword evidence="8" id="KW-1133">Transmembrane helix</keyword>
<keyword evidence="6" id="KW-0862">Zinc</keyword>
<evidence type="ECO:0000256" key="6">
    <source>
        <dbReference type="ARBA" id="ARBA00022833"/>
    </source>
</evidence>
<dbReference type="AlphaFoldDB" id="A0A2S2PU76"/>
<sequence length="136" mass="15101">MYPQMNKENLPSAPPSYVDSMNAPKYEINDPNYIPTNHSYNASTIKPPRATQMVVVQANIPPLGPRPAQLICPTCKTLVMTRIEKESSSSAYFCCMLLSIVGCFICSCLPFCMDNFKNCKHSCPNCNSFIGVYKSS</sequence>
<evidence type="ECO:0000256" key="2">
    <source>
        <dbReference type="ARBA" id="ARBA00004481"/>
    </source>
</evidence>
<comment type="subcellular location">
    <subcellularLocation>
        <location evidence="2">Endosome membrane</location>
        <topology evidence="2">Peripheral membrane protein</topology>
    </subcellularLocation>
    <subcellularLocation>
        <location evidence="1">Late endosome membrane</location>
    </subcellularLocation>
    <subcellularLocation>
        <location evidence="3">Lysosome membrane</location>
        <topology evidence="3">Peripheral membrane protein</topology>
        <orientation evidence="3">Cytoplasmic side</orientation>
    </subcellularLocation>
</comment>
<name>A0A2S2PU76_SCHGA</name>
<dbReference type="GO" id="GO:0008270">
    <property type="term" value="F:zinc ion binding"/>
    <property type="evidence" value="ECO:0007669"/>
    <property type="project" value="TreeGrafter"/>
</dbReference>
<accession>A0A2S2PU76</accession>
<keyword evidence="5" id="KW-0479">Metal-binding</keyword>
<reference evidence="10" key="1">
    <citation type="submission" date="2018-04" db="EMBL/GenBank/DDBJ databases">
        <title>Transcriptome of Schizaphis graminum biotype I.</title>
        <authorList>
            <person name="Scully E.D."/>
            <person name="Geib S.M."/>
            <person name="Palmer N.A."/>
            <person name="Koch K."/>
            <person name="Bradshaw J."/>
            <person name="Heng-Moss T."/>
            <person name="Sarath G."/>
        </authorList>
    </citation>
    <scope>NUCLEOTIDE SEQUENCE</scope>
</reference>
<gene>
    <name evidence="10" type="primary">litaf_2</name>
    <name evidence="10" type="ORF">g.46189</name>
</gene>
<dbReference type="PANTHER" id="PTHR23292">
    <property type="entry name" value="LIPOPOLYSACCHARIDE-INDUCED TUMOR NECROSIS FACTOR-ALPHA FACTOR"/>
    <property type="match status" value="1"/>
</dbReference>
<evidence type="ECO:0000256" key="7">
    <source>
        <dbReference type="ARBA" id="ARBA00023136"/>
    </source>
</evidence>
<keyword evidence="8" id="KW-0812">Transmembrane</keyword>
<protein>
    <submittedName>
        <fullName evidence="10">Lipopolysaccharide-induced tumor necrosis factor-alpha factor</fullName>
    </submittedName>
</protein>
<organism evidence="10">
    <name type="scientific">Schizaphis graminum</name>
    <name type="common">Green bug aphid</name>
    <dbReference type="NCBI Taxonomy" id="13262"/>
    <lineage>
        <taxon>Eukaryota</taxon>
        <taxon>Metazoa</taxon>
        <taxon>Ecdysozoa</taxon>
        <taxon>Arthropoda</taxon>
        <taxon>Hexapoda</taxon>
        <taxon>Insecta</taxon>
        <taxon>Pterygota</taxon>
        <taxon>Neoptera</taxon>
        <taxon>Paraneoptera</taxon>
        <taxon>Hemiptera</taxon>
        <taxon>Sternorrhyncha</taxon>
        <taxon>Aphidomorpha</taxon>
        <taxon>Aphidoidea</taxon>
        <taxon>Aphididae</taxon>
        <taxon>Aphidini</taxon>
        <taxon>Schizaphis</taxon>
    </lineage>
</organism>
<evidence type="ECO:0000256" key="3">
    <source>
        <dbReference type="ARBA" id="ARBA00004630"/>
    </source>
</evidence>
<feature type="transmembrane region" description="Helical" evidence="8">
    <location>
        <begin position="90"/>
        <end position="112"/>
    </location>
</feature>
<dbReference type="EMBL" id="GGMR01020380">
    <property type="protein sequence ID" value="MBY32999.1"/>
    <property type="molecule type" value="Transcribed_RNA"/>
</dbReference>
<dbReference type="SMART" id="SM00714">
    <property type="entry name" value="LITAF"/>
    <property type="match status" value="1"/>
</dbReference>
<dbReference type="InterPro" id="IPR037519">
    <property type="entry name" value="LITAF_fam"/>
</dbReference>
<evidence type="ECO:0000313" key="10">
    <source>
        <dbReference type="EMBL" id="MBY32999.1"/>
    </source>
</evidence>
<keyword evidence="7 8" id="KW-0472">Membrane</keyword>
<evidence type="ECO:0000256" key="1">
    <source>
        <dbReference type="ARBA" id="ARBA00004414"/>
    </source>
</evidence>
<feature type="domain" description="LITAF" evidence="9">
    <location>
        <begin position="51"/>
        <end position="135"/>
    </location>
</feature>
<evidence type="ECO:0000256" key="4">
    <source>
        <dbReference type="ARBA" id="ARBA00005975"/>
    </source>
</evidence>
<evidence type="ECO:0000259" key="9">
    <source>
        <dbReference type="PROSITE" id="PS51837"/>
    </source>
</evidence>
<comment type="similarity">
    <text evidence="4">Belongs to the CDIP1/LITAF family.</text>
</comment>
<dbReference type="GO" id="GO:0031902">
    <property type="term" value="C:late endosome membrane"/>
    <property type="evidence" value="ECO:0007669"/>
    <property type="project" value="UniProtKB-SubCell"/>
</dbReference>
<dbReference type="PROSITE" id="PS51837">
    <property type="entry name" value="LITAF"/>
    <property type="match status" value="1"/>
</dbReference>
<evidence type="ECO:0000256" key="8">
    <source>
        <dbReference type="SAM" id="Phobius"/>
    </source>
</evidence>
<dbReference type="PANTHER" id="PTHR23292:SF14">
    <property type="entry name" value="FI16615P1-RELATED"/>
    <property type="match status" value="1"/>
</dbReference>
<proteinExistence type="inferred from homology"/>
<dbReference type="Pfam" id="PF10601">
    <property type="entry name" value="zf-LITAF-like"/>
    <property type="match status" value="1"/>
</dbReference>
<dbReference type="InterPro" id="IPR006629">
    <property type="entry name" value="LITAF"/>
</dbReference>